<dbReference type="AlphaFoldDB" id="A0A8S3ZET6"/>
<feature type="region of interest" description="Disordered" evidence="1">
    <location>
        <begin position="317"/>
        <end position="341"/>
    </location>
</feature>
<evidence type="ECO:0000313" key="2">
    <source>
        <dbReference type="EMBL" id="CAG5126708.1"/>
    </source>
</evidence>
<feature type="compositionally biased region" description="Low complexity" evidence="1">
    <location>
        <begin position="541"/>
        <end position="550"/>
    </location>
</feature>
<sequence>MSLFSGGKSKDADPFSKKSQFYVEFLGWMECRGVRGHKYTESVMRELRRRQKNMEAPPKLTIEVSRKELKITQNVPDKSKKGGKKVKFPTIPARDVTYVQQAIRPGEGRLDDVVACIFLGYMPRTQRYVHVHVYRFDEAKTAALFATQMAALVEENYERIQKVEADLAKRGEIDDVRMMPGDSVHSDVRTSDSAVGSASSTGSNDESSSFTNDEIDSDLQSLKDVQPFDSVADELKYRLQMKDKPLLLPPKDYDTIRRGHGNLKEVNRRRCLNLNIVGENAILQDNNGSTESGVDSLTPVSDPCETESQISVGKIHWPPGDSPDHKNRNFPSVSSQQSPETSVQMIQKYPKLNFMKNTPQESIKQEDGNLGISKSRGSFGNKSPEISPSLAETVYPPKIPSPGYYHPRKTPVSRLGSDASTLAYYHESRREGPSGHYESGSVNDIYSPPHRASLKLQKQMSLNDEFHPGHRNDFSESLQQHQRVNQKYRRSYFSRTISEDYTGVEAPFGFSSSPSELRFPGQNRNSSVYVAAPLCVERRSLPSPSSSVPSEKVNFSKRK</sequence>
<proteinExistence type="predicted"/>
<dbReference type="PANTHER" id="PTHR41148:SF1">
    <property type="entry name" value="LP09875P"/>
    <property type="match status" value="1"/>
</dbReference>
<dbReference type="OrthoDB" id="9994380at2759"/>
<keyword evidence="3" id="KW-1185">Reference proteome</keyword>
<feature type="region of interest" description="Disordered" evidence="1">
    <location>
        <begin position="539"/>
        <end position="559"/>
    </location>
</feature>
<feature type="compositionally biased region" description="Polar residues" evidence="1">
    <location>
        <begin position="329"/>
        <end position="341"/>
    </location>
</feature>
<feature type="region of interest" description="Disordered" evidence="1">
    <location>
        <begin position="363"/>
        <end position="391"/>
    </location>
</feature>
<organism evidence="2 3">
    <name type="scientific">Candidula unifasciata</name>
    <dbReference type="NCBI Taxonomy" id="100452"/>
    <lineage>
        <taxon>Eukaryota</taxon>
        <taxon>Metazoa</taxon>
        <taxon>Spiralia</taxon>
        <taxon>Lophotrochozoa</taxon>
        <taxon>Mollusca</taxon>
        <taxon>Gastropoda</taxon>
        <taxon>Heterobranchia</taxon>
        <taxon>Euthyneura</taxon>
        <taxon>Panpulmonata</taxon>
        <taxon>Eupulmonata</taxon>
        <taxon>Stylommatophora</taxon>
        <taxon>Helicina</taxon>
        <taxon>Helicoidea</taxon>
        <taxon>Geomitridae</taxon>
        <taxon>Candidula</taxon>
    </lineage>
</organism>
<feature type="compositionally biased region" description="Polar residues" evidence="1">
    <location>
        <begin position="375"/>
        <end position="386"/>
    </location>
</feature>
<evidence type="ECO:0000256" key="1">
    <source>
        <dbReference type="SAM" id="MobiDB-lite"/>
    </source>
</evidence>
<evidence type="ECO:0000313" key="3">
    <source>
        <dbReference type="Proteomes" id="UP000678393"/>
    </source>
</evidence>
<comment type="caution">
    <text evidence="2">The sequence shown here is derived from an EMBL/GenBank/DDBJ whole genome shotgun (WGS) entry which is preliminary data.</text>
</comment>
<dbReference type="Gene3D" id="2.30.29.30">
    <property type="entry name" value="Pleckstrin-homology domain (PH domain)/Phosphotyrosine-binding domain (PTB)"/>
    <property type="match status" value="1"/>
</dbReference>
<feature type="compositionally biased region" description="Polar residues" evidence="1">
    <location>
        <begin position="191"/>
        <end position="212"/>
    </location>
</feature>
<gene>
    <name evidence="2" type="ORF">CUNI_LOCUS12266</name>
</gene>
<dbReference type="SUPFAM" id="SSF50729">
    <property type="entry name" value="PH domain-like"/>
    <property type="match status" value="1"/>
</dbReference>
<dbReference type="Proteomes" id="UP000678393">
    <property type="component" value="Unassembled WGS sequence"/>
</dbReference>
<accession>A0A8S3ZET6</accession>
<feature type="region of interest" description="Disordered" evidence="1">
    <location>
        <begin position="174"/>
        <end position="213"/>
    </location>
</feature>
<protein>
    <submittedName>
        <fullName evidence="2">Uncharacterized protein</fullName>
    </submittedName>
</protein>
<name>A0A8S3ZET6_9EUPU</name>
<dbReference type="InterPro" id="IPR011993">
    <property type="entry name" value="PH-like_dom_sf"/>
</dbReference>
<dbReference type="PANTHER" id="PTHR41148">
    <property type="entry name" value="LP09875P"/>
    <property type="match status" value="1"/>
</dbReference>
<reference evidence="2" key="1">
    <citation type="submission" date="2021-04" db="EMBL/GenBank/DDBJ databases">
        <authorList>
            <consortium name="Molecular Ecology Group"/>
        </authorList>
    </citation>
    <scope>NUCLEOTIDE SEQUENCE</scope>
</reference>
<dbReference type="EMBL" id="CAJHNH020002440">
    <property type="protein sequence ID" value="CAG5126708.1"/>
    <property type="molecule type" value="Genomic_DNA"/>
</dbReference>